<organism evidence="2 3">
    <name type="scientific">Oceanobacillus neutriphilus</name>
    <dbReference type="NCBI Taxonomy" id="531815"/>
    <lineage>
        <taxon>Bacteria</taxon>
        <taxon>Bacillati</taxon>
        <taxon>Bacillota</taxon>
        <taxon>Bacilli</taxon>
        <taxon>Bacillales</taxon>
        <taxon>Bacillaceae</taxon>
        <taxon>Oceanobacillus</taxon>
    </lineage>
</organism>
<evidence type="ECO:0000313" key="3">
    <source>
        <dbReference type="Proteomes" id="UP000641206"/>
    </source>
</evidence>
<keyword evidence="1" id="KW-1133">Transmembrane helix</keyword>
<feature type="transmembrane region" description="Helical" evidence="1">
    <location>
        <begin position="36"/>
        <end position="57"/>
    </location>
</feature>
<keyword evidence="1" id="KW-0472">Membrane</keyword>
<name>A0ABQ2P2R1_9BACI</name>
<protein>
    <recommendedName>
        <fullName evidence="4">YesK-like protein</fullName>
    </recommendedName>
</protein>
<evidence type="ECO:0000313" key="2">
    <source>
        <dbReference type="EMBL" id="GGP16867.1"/>
    </source>
</evidence>
<feature type="transmembrane region" description="Helical" evidence="1">
    <location>
        <begin position="63"/>
        <end position="84"/>
    </location>
</feature>
<dbReference type="InterPro" id="IPR025434">
    <property type="entry name" value="YesK-like"/>
</dbReference>
<dbReference type="Proteomes" id="UP000641206">
    <property type="component" value="Unassembled WGS sequence"/>
</dbReference>
<keyword evidence="1" id="KW-0812">Transmembrane</keyword>
<dbReference type="Pfam" id="PF14150">
    <property type="entry name" value="YesK"/>
    <property type="match status" value="1"/>
</dbReference>
<dbReference type="EMBL" id="BMLW01000023">
    <property type="protein sequence ID" value="GGP16867.1"/>
    <property type="molecule type" value="Genomic_DNA"/>
</dbReference>
<dbReference type="RefSeq" id="WP_188738401.1">
    <property type="nucleotide sequence ID" value="NZ_BMLW01000023.1"/>
</dbReference>
<comment type="caution">
    <text evidence="2">The sequence shown here is derived from an EMBL/GenBank/DDBJ whole genome shotgun (WGS) entry which is preliminary data.</text>
</comment>
<evidence type="ECO:0008006" key="4">
    <source>
        <dbReference type="Google" id="ProtNLM"/>
    </source>
</evidence>
<reference evidence="3" key="1">
    <citation type="journal article" date="2019" name="Int. J. Syst. Evol. Microbiol.">
        <title>The Global Catalogue of Microorganisms (GCM) 10K type strain sequencing project: providing services to taxonomists for standard genome sequencing and annotation.</title>
        <authorList>
            <consortium name="The Broad Institute Genomics Platform"/>
            <consortium name="The Broad Institute Genome Sequencing Center for Infectious Disease"/>
            <person name="Wu L."/>
            <person name="Ma J."/>
        </authorList>
    </citation>
    <scope>NUCLEOTIDE SEQUENCE [LARGE SCALE GENOMIC DNA]</scope>
    <source>
        <strain evidence="3">CGMCC 1.7693</strain>
    </source>
</reference>
<keyword evidence="3" id="KW-1185">Reference proteome</keyword>
<sequence>MDGRMEGFMEFFMYIIGIGIVIFLLSMLLKKKKIILPYVTCGLSILSIFISLFIGGWEGLGLGYISFCTLIASVINILIISIFMKNKLSDNQESGK</sequence>
<evidence type="ECO:0000256" key="1">
    <source>
        <dbReference type="SAM" id="Phobius"/>
    </source>
</evidence>
<gene>
    <name evidence="2" type="ORF">GCM10011346_50540</name>
</gene>
<proteinExistence type="predicted"/>
<feature type="transmembrane region" description="Helical" evidence="1">
    <location>
        <begin position="12"/>
        <end position="29"/>
    </location>
</feature>
<accession>A0ABQ2P2R1</accession>